<comment type="caution">
    <text evidence="2">The sequence shown here is derived from an EMBL/GenBank/DDBJ whole genome shotgun (WGS) entry which is preliminary data.</text>
</comment>
<dbReference type="AlphaFoldDB" id="A0A314UX81"/>
<keyword evidence="3" id="KW-1185">Reference proteome</keyword>
<gene>
    <name evidence="2" type="ORF">Pyn_20659</name>
</gene>
<evidence type="ECO:0000313" key="2">
    <source>
        <dbReference type="EMBL" id="PQM41508.1"/>
    </source>
</evidence>
<evidence type="ECO:0000313" key="3">
    <source>
        <dbReference type="Proteomes" id="UP000250321"/>
    </source>
</evidence>
<sequence>MSICIILGLCARRRVRTNGDEKEWWWWRGCGWPGLVANVRLGGFATLLTSALLSLAAQDPFALSTACGQKSGGDNESEHSNYKAVDADEDGDEERTTMVD</sequence>
<accession>A0A314UX81</accession>
<dbReference type="EMBL" id="PJQY01002956">
    <property type="protein sequence ID" value="PQM41508.1"/>
    <property type="molecule type" value="Genomic_DNA"/>
</dbReference>
<proteinExistence type="predicted"/>
<name>A0A314UX81_PRUYE</name>
<protein>
    <submittedName>
        <fullName evidence="2">Prostatic spermine-binding protein</fullName>
    </submittedName>
</protein>
<organism evidence="2 3">
    <name type="scientific">Prunus yedoensis var. nudiflora</name>
    <dbReference type="NCBI Taxonomy" id="2094558"/>
    <lineage>
        <taxon>Eukaryota</taxon>
        <taxon>Viridiplantae</taxon>
        <taxon>Streptophyta</taxon>
        <taxon>Embryophyta</taxon>
        <taxon>Tracheophyta</taxon>
        <taxon>Spermatophyta</taxon>
        <taxon>Magnoliopsida</taxon>
        <taxon>eudicotyledons</taxon>
        <taxon>Gunneridae</taxon>
        <taxon>Pentapetalae</taxon>
        <taxon>rosids</taxon>
        <taxon>fabids</taxon>
        <taxon>Rosales</taxon>
        <taxon>Rosaceae</taxon>
        <taxon>Amygdaloideae</taxon>
        <taxon>Amygdaleae</taxon>
        <taxon>Prunus</taxon>
    </lineage>
</organism>
<evidence type="ECO:0000256" key="1">
    <source>
        <dbReference type="SAM" id="MobiDB-lite"/>
    </source>
</evidence>
<feature type="region of interest" description="Disordered" evidence="1">
    <location>
        <begin position="67"/>
        <end position="100"/>
    </location>
</feature>
<dbReference type="OrthoDB" id="10615965at2759"/>
<reference evidence="2 3" key="1">
    <citation type="submission" date="2018-02" db="EMBL/GenBank/DDBJ databases">
        <title>Draft genome of wild Prunus yedoensis var. nudiflora.</title>
        <authorList>
            <person name="Baek S."/>
            <person name="Kim J.-H."/>
            <person name="Choi K."/>
            <person name="Kim G.-B."/>
            <person name="Cho A."/>
            <person name="Jang H."/>
            <person name="Shin C.-H."/>
            <person name="Yu H.-J."/>
            <person name="Mun J.-H."/>
        </authorList>
    </citation>
    <scope>NUCLEOTIDE SEQUENCE [LARGE SCALE GENOMIC DNA]</scope>
    <source>
        <strain evidence="3">cv. Jeju island</strain>
        <tissue evidence="2">Leaf</tissue>
    </source>
</reference>
<dbReference type="Proteomes" id="UP000250321">
    <property type="component" value="Unassembled WGS sequence"/>
</dbReference>